<keyword evidence="3" id="KW-0029">Amino-acid transport</keyword>
<dbReference type="Pfam" id="PF13458">
    <property type="entry name" value="Peripla_BP_6"/>
    <property type="match status" value="1"/>
</dbReference>
<keyword evidence="6" id="KW-1185">Reference proteome</keyword>
<reference evidence="5 6" key="1">
    <citation type="submission" date="2016-03" db="EMBL/GenBank/DDBJ databases">
        <title>Microsymbionts genomes from the relict species Vavilovia formosa (Stev.) Fed.</title>
        <authorList>
            <person name="Kopat V."/>
            <person name="Chirak E."/>
            <person name="Kimeklis A."/>
            <person name="Andronov E."/>
        </authorList>
    </citation>
    <scope>NUCLEOTIDE SEQUENCE [LARGE SCALE GENOMIC DNA]</scope>
    <source>
        <strain evidence="5 6">Vaf07</strain>
    </source>
</reference>
<evidence type="ECO:0000313" key="5">
    <source>
        <dbReference type="EMBL" id="KZD20287.1"/>
    </source>
</evidence>
<evidence type="ECO:0000256" key="2">
    <source>
        <dbReference type="ARBA" id="ARBA00022729"/>
    </source>
</evidence>
<evidence type="ECO:0000259" key="4">
    <source>
        <dbReference type="Pfam" id="PF13458"/>
    </source>
</evidence>
<comment type="similarity">
    <text evidence="1">Belongs to the leucine-binding protein family.</text>
</comment>
<dbReference type="Proteomes" id="UP000076574">
    <property type="component" value="Unassembled WGS sequence"/>
</dbReference>
<proteinExistence type="inferred from homology"/>
<organism evidence="5 6">
    <name type="scientific">Tardiphaga robiniae</name>
    <dbReference type="NCBI Taxonomy" id="943830"/>
    <lineage>
        <taxon>Bacteria</taxon>
        <taxon>Pseudomonadati</taxon>
        <taxon>Pseudomonadota</taxon>
        <taxon>Alphaproteobacteria</taxon>
        <taxon>Hyphomicrobiales</taxon>
        <taxon>Nitrobacteraceae</taxon>
        <taxon>Tardiphaga</taxon>
    </lineage>
</organism>
<gene>
    <name evidence="5" type="ORF">A4A58_18725</name>
</gene>
<dbReference type="SUPFAM" id="SSF53822">
    <property type="entry name" value="Periplasmic binding protein-like I"/>
    <property type="match status" value="1"/>
</dbReference>
<comment type="caution">
    <text evidence="5">The sequence shown here is derived from an EMBL/GenBank/DDBJ whole genome shotgun (WGS) entry which is preliminary data.</text>
</comment>
<feature type="domain" description="Leucine-binding protein" evidence="4">
    <location>
        <begin position="76"/>
        <end position="434"/>
    </location>
</feature>
<evidence type="ECO:0000313" key="6">
    <source>
        <dbReference type="Proteomes" id="UP000076574"/>
    </source>
</evidence>
<dbReference type="InterPro" id="IPR051010">
    <property type="entry name" value="BCAA_transport"/>
</dbReference>
<protein>
    <recommendedName>
        <fullName evidence="4">Leucine-binding protein domain-containing protein</fullName>
    </recommendedName>
</protein>
<evidence type="ECO:0000256" key="3">
    <source>
        <dbReference type="ARBA" id="ARBA00022970"/>
    </source>
</evidence>
<name>A0A163X1I0_9BRAD</name>
<accession>A0A163X1I0</accession>
<dbReference type="STRING" id="943830.A4A58_18725"/>
<evidence type="ECO:0000256" key="1">
    <source>
        <dbReference type="ARBA" id="ARBA00010062"/>
    </source>
</evidence>
<dbReference type="PANTHER" id="PTHR30483:SF6">
    <property type="entry name" value="PERIPLASMIC BINDING PROTEIN OF ABC TRANSPORTER FOR NATURAL AMINO ACIDS"/>
    <property type="match status" value="1"/>
</dbReference>
<dbReference type="Gene3D" id="3.40.50.2300">
    <property type="match status" value="2"/>
</dbReference>
<dbReference type="InterPro" id="IPR028082">
    <property type="entry name" value="Peripla_BP_I"/>
</dbReference>
<keyword evidence="3" id="KW-0813">Transport</keyword>
<sequence>MDDPTNAVIPLSQLAMAHGVHRNLYLDCAADDRSKSISRRGRSSMSRIKSNLPRVLGTVAAVTLSAMVGGQAWAQEIAIGAVVPSSGPFAEWGRSNTVTLKMLEQQTNDAGGINGAKLKITILDDAAKPAQAASSLRKLAGDEKVLAVAGPLTSSAAEVTFPVANEMKVVSTSQASSKPGVAKLNRPWAFRNTIDEGVLAKTTVPFYKKAFNIKTVAVIFDAKDATASTVGKVIMPAVLKANDIIVANENDLLSFNTGDLDVSAQVTKLKALNPDGVVVSADYSQAITVLREMKRQGLIKPVVGATQLISSAILKAAPEIPVIAPATFYATMTGPAPEKFTATLTPLLRKESGLPKDIEPSMYDANIYEIVSMYIDAIKKTGVTGKPADLEADRTKIRDHLAKLEGFAGLGGPIGFNDDGDAIKAFYVLQGQNGAWNTKVKGCSSAPGHPAC</sequence>
<dbReference type="InterPro" id="IPR028081">
    <property type="entry name" value="Leu-bd"/>
</dbReference>
<dbReference type="GO" id="GO:0006865">
    <property type="term" value="P:amino acid transport"/>
    <property type="evidence" value="ECO:0007669"/>
    <property type="project" value="UniProtKB-KW"/>
</dbReference>
<keyword evidence="2" id="KW-0732">Signal</keyword>
<dbReference type="EMBL" id="LVYV01000056">
    <property type="protein sequence ID" value="KZD20287.1"/>
    <property type="molecule type" value="Genomic_DNA"/>
</dbReference>
<dbReference type="PANTHER" id="PTHR30483">
    <property type="entry name" value="LEUCINE-SPECIFIC-BINDING PROTEIN"/>
    <property type="match status" value="1"/>
</dbReference>
<dbReference type="AlphaFoldDB" id="A0A163X1I0"/>